<evidence type="ECO:0000313" key="2">
    <source>
        <dbReference type="EMBL" id="KNB53473.1"/>
    </source>
</evidence>
<organism evidence="2 3">
    <name type="scientific">Streptomyces caatingaensis</name>
    <dbReference type="NCBI Taxonomy" id="1678637"/>
    <lineage>
        <taxon>Bacteria</taxon>
        <taxon>Bacillati</taxon>
        <taxon>Actinomycetota</taxon>
        <taxon>Actinomycetes</taxon>
        <taxon>Kitasatosporales</taxon>
        <taxon>Streptomycetaceae</taxon>
        <taxon>Streptomyces</taxon>
    </lineage>
</organism>
<evidence type="ECO:0000313" key="3">
    <source>
        <dbReference type="Proteomes" id="UP000037288"/>
    </source>
</evidence>
<dbReference type="STRING" id="1678637.AC230_02020"/>
<keyword evidence="3" id="KW-1185">Reference proteome</keyword>
<sequence length="163" mass="17225">MSDDEVLALFGARIEQSLGRTLTDLQQHTATTPHPEAGLAEIVEAYARLSELQQTLDGHHDVLLERLGAAEDGPGEADGWQLLEAAGAVTEAMATRDAQATALLRLVDRHASLPMAGPVAAQARRAAVAISHSPNYPLATVPVPAASTTPPTVTRTEAPTRRR</sequence>
<accession>A0A0K9XJI1</accession>
<dbReference type="PATRIC" id="fig|1678637.3.peg.430"/>
<dbReference type="AlphaFoldDB" id="A0A0K9XJI1"/>
<reference evidence="3" key="1">
    <citation type="submission" date="2015-07" db="EMBL/GenBank/DDBJ databases">
        <title>Draft genome sequence of Streptomyces sp. CMAA 1322, a bacterium isolated from Caatinga biome, from dry forest semiarid of Brazil.</title>
        <authorList>
            <person name="Santos S.N."/>
            <person name="Gacesa R."/>
            <person name="Taketani R.G."/>
            <person name="Long P.F."/>
            <person name="Melo I.S."/>
        </authorList>
    </citation>
    <scope>NUCLEOTIDE SEQUENCE [LARGE SCALE GENOMIC DNA]</scope>
    <source>
        <strain evidence="3">CMAA 1322</strain>
    </source>
</reference>
<dbReference type="EMBL" id="LFXA01000002">
    <property type="protein sequence ID" value="KNB53473.1"/>
    <property type="molecule type" value="Genomic_DNA"/>
</dbReference>
<feature type="compositionally biased region" description="Low complexity" evidence="1">
    <location>
        <begin position="141"/>
        <end position="157"/>
    </location>
</feature>
<protein>
    <submittedName>
        <fullName evidence="2">Uncharacterized protein</fullName>
    </submittedName>
</protein>
<proteinExistence type="predicted"/>
<dbReference type="RefSeq" id="WP_049714179.1">
    <property type="nucleotide sequence ID" value="NZ_LFXA01000002.1"/>
</dbReference>
<dbReference type="OrthoDB" id="9851273at2"/>
<feature type="region of interest" description="Disordered" evidence="1">
    <location>
        <begin position="141"/>
        <end position="163"/>
    </location>
</feature>
<dbReference type="Proteomes" id="UP000037288">
    <property type="component" value="Unassembled WGS sequence"/>
</dbReference>
<name>A0A0K9XJI1_9ACTN</name>
<evidence type="ECO:0000256" key="1">
    <source>
        <dbReference type="SAM" id="MobiDB-lite"/>
    </source>
</evidence>
<gene>
    <name evidence="2" type="ORF">AC230_02020</name>
</gene>
<comment type="caution">
    <text evidence="2">The sequence shown here is derived from an EMBL/GenBank/DDBJ whole genome shotgun (WGS) entry which is preliminary data.</text>
</comment>